<dbReference type="PRINTS" id="PR00359">
    <property type="entry name" value="BP450"/>
</dbReference>
<reference evidence="3" key="1">
    <citation type="submission" date="2014-09" db="EMBL/GenBank/DDBJ databases">
        <title>Whole genome shotgun sequence of Streptomyces sp. NBRC 110027.</title>
        <authorList>
            <person name="Komaki H."/>
            <person name="Ichikawa N."/>
            <person name="Katano-Makiyama Y."/>
            <person name="Hosoyama A."/>
            <person name="Hashimoto M."/>
            <person name="Uohara A."/>
            <person name="Kitahashi Y."/>
            <person name="Ohji S."/>
            <person name="Kimura A."/>
            <person name="Yamazoe A."/>
            <person name="Igarashi Y."/>
            <person name="Fujita N."/>
        </authorList>
    </citation>
    <scope>NUCLEOTIDE SEQUENCE [LARGE SCALE GENOMIC DNA]</scope>
    <source>
        <strain evidence="3">NBRC 110027</strain>
    </source>
</reference>
<accession>A0A0P4RBR2</accession>
<organism evidence="2 3">
    <name type="scientific">Streptomyces lydicamycinicus</name>
    <dbReference type="NCBI Taxonomy" id="1546107"/>
    <lineage>
        <taxon>Bacteria</taxon>
        <taxon>Bacillati</taxon>
        <taxon>Actinomycetota</taxon>
        <taxon>Actinomycetes</taxon>
        <taxon>Kitasatosporales</taxon>
        <taxon>Streptomycetaceae</taxon>
        <taxon>Streptomyces</taxon>
    </lineage>
</organism>
<dbReference type="AlphaFoldDB" id="A0A0P4RBR2"/>
<dbReference type="SUPFAM" id="SSF48264">
    <property type="entry name" value="Cytochrome P450"/>
    <property type="match status" value="1"/>
</dbReference>
<protein>
    <recommendedName>
        <fullName evidence="4">Cytochrome P450</fullName>
    </recommendedName>
</protein>
<dbReference type="PANTHER" id="PTHR46696">
    <property type="entry name" value="P450, PUTATIVE (EUROFUNG)-RELATED"/>
    <property type="match status" value="1"/>
</dbReference>
<dbReference type="PANTHER" id="PTHR46696:SF1">
    <property type="entry name" value="CYTOCHROME P450 YJIB-RELATED"/>
    <property type="match status" value="1"/>
</dbReference>
<dbReference type="Pfam" id="PF00067">
    <property type="entry name" value="p450"/>
    <property type="match status" value="1"/>
</dbReference>
<dbReference type="OrthoDB" id="54272at2"/>
<evidence type="ECO:0000313" key="3">
    <source>
        <dbReference type="Proteomes" id="UP000048965"/>
    </source>
</evidence>
<name>A0A0P4RBR2_9ACTN</name>
<sequence>MTTDAAVEYHPLDPHTLLDPYPVYASLRATGAPVWNQKLDSWVLTSYRDCRQVLLDHENFAADWRRAGETVPDPALDVHTIDPPDHTAIYGVLADSLRDMASDGLAARTRDHIAAMLDERPAGPFNAITEFTEPLARWFIPEAIGVPPFDLTTVRPMAEAITQAMDSGLNPAAREPGVAAQRQLAAMIEDWVTGMDAGHPIRELVAHAMAAGVPRHIAMNSLRTLVVNGFTAVPASLGNALNVLSRDPSLLADQLGSPEAIDRAPHEFFRYEAPIQGTTRLAVRDIEFNGVQVRRGQGMLMLFAAANRDPEQFDAPDTVRLNRWPNHHLTFGYGAHACTGSLLAHLLLRELLTVLVERGTTLKPAGPAVHKKLATVRTLAELPLEIGK</sequence>
<dbReference type="InterPro" id="IPR036396">
    <property type="entry name" value="Cyt_P450_sf"/>
</dbReference>
<evidence type="ECO:0008006" key="4">
    <source>
        <dbReference type="Google" id="ProtNLM"/>
    </source>
</evidence>
<dbReference type="GO" id="GO:0020037">
    <property type="term" value="F:heme binding"/>
    <property type="evidence" value="ECO:0007669"/>
    <property type="project" value="InterPro"/>
</dbReference>
<keyword evidence="3" id="KW-1185">Reference proteome</keyword>
<evidence type="ECO:0000256" key="1">
    <source>
        <dbReference type="ARBA" id="ARBA00010617"/>
    </source>
</evidence>
<dbReference type="RefSeq" id="WP_042158039.1">
    <property type="nucleotide sequence ID" value="NZ_BBNO01000007.1"/>
</dbReference>
<dbReference type="Proteomes" id="UP000048965">
    <property type="component" value="Unassembled WGS sequence"/>
</dbReference>
<gene>
    <name evidence="2" type="ORF">TPA0598_07_02060</name>
</gene>
<comment type="caution">
    <text evidence="2">The sequence shown here is derived from an EMBL/GenBank/DDBJ whole genome shotgun (WGS) entry which is preliminary data.</text>
</comment>
<dbReference type="InterPro" id="IPR001128">
    <property type="entry name" value="Cyt_P450"/>
</dbReference>
<evidence type="ECO:0000313" key="2">
    <source>
        <dbReference type="EMBL" id="GAO10482.1"/>
    </source>
</evidence>
<dbReference type="GO" id="GO:0004497">
    <property type="term" value="F:monooxygenase activity"/>
    <property type="evidence" value="ECO:0007669"/>
    <property type="project" value="InterPro"/>
</dbReference>
<dbReference type="Gene3D" id="1.10.630.10">
    <property type="entry name" value="Cytochrome P450"/>
    <property type="match status" value="1"/>
</dbReference>
<dbReference type="EMBL" id="BBNO01000007">
    <property type="protein sequence ID" value="GAO10482.1"/>
    <property type="molecule type" value="Genomic_DNA"/>
</dbReference>
<dbReference type="GO" id="GO:0005506">
    <property type="term" value="F:iron ion binding"/>
    <property type="evidence" value="ECO:0007669"/>
    <property type="project" value="InterPro"/>
</dbReference>
<comment type="similarity">
    <text evidence="1">Belongs to the cytochrome P450 family.</text>
</comment>
<proteinExistence type="inferred from homology"/>
<dbReference type="InterPro" id="IPR002397">
    <property type="entry name" value="Cyt_P450_B"/>
</dbReference>
<dbReference type="GO" id="GO:0016705">
    <property type="term" value="F:oxidoreductase activity, acting on paired donors, with incorporation or reduction of molecular oxygen"/>
    <property type="evidence" value="ECO:0007669"/>
    <property type="project" value="InterPro"/>
</dbReference>
<reference evidence="2 3" key="2">
    <citation type="journal article" date="2015" name="Stand. Genomic Sci.">
        <title>Draft genome sequence of marine-derived Streptomyces sp. TP-A0598, a producer of anti-MRSA antibiotic lydicamycins.</title>
        <authorList>
            <person name="Komaki H."/>
            <person name="Ichikawa N."/>
            <person name="Hosoyama A."/>
            <person name="Fujita N."/>
            <person name="Igarashi Y."/>
        </authorList>
    </citation>
    <scope>NUCLEOTIDE SEQUENCE [LARGE SCALE GENOMIC DNA]</scope>
    <source>
        <strain evidence="2 3">NBRC 110027</strain>
    </source>
</reference>